<feature type="domain" description="C2H2-type" evidence="2">
    <location>
        <begin position="25"/>
        <end position="47"/>
    </location>
</feature>
<dbReference type="STRING" id="418459.H6QPG5"/>
<organism evidence="3 4">
    <name type="scientific">Puccinia graminis f. sp. tritici (strain CRL 75-36-700-3 / race SCCL)</name>
    <name type="common">Black stem rust fungus</name>
    <dbReference type="NCBI Taxonomy" id="418459"/>
    <lineage>
        <taxon>Eukaryota</taxon>
        <taxon>Fungi</taxon>
        <taxon>Dikarya</taxon>
        <taxon>Basidiomycota</taxon>
        <taxon>Pucciniomycotina</taxon>
        <taxon>Pucciniomycetes</taxon>
        <taxon>Pucciniales</taxon>
        <taxon>Pucciniaceae</taxon>
        <taxon>Puccinia</taxon>
    </lineage>
</organism>
<feature type="compositionally biased region" description="Acidic residues" evidence="1">
    <location>
        <begin position="147"/>
        <end position="165"/>
    </location>
</feature>
<keyword evidence="4" id="KW-1185">Reference proteome</keyword>
<feature type="compositionally biased region" description="Acidic residues" evidence="1">
    <location>
        <begin position="1073"/>
        <end position="1085"/>
    </location>
</feature>
<gene>
    <name evidence="3" type="ORF">PGTG_20845</name>
</gene>
<dbReference type="HOGENOM" id="CLU_004591_1_1_1"/>
<dbReference type="VEuPathDB" id="FungiDB:PGTG_20845"/>
<dbReference type="GeneID" id="13543222"/>
<dbReference type="PANTHER" id="PTHR31912">
    <property type="entry name" value="IP13529P"/>
    <property type="match status" value="1"/>
</dbReference>
<dbReference type="AlphaFoldDB" id="H6QPG5"/>
<dbReference type="PROSITE" id="PS00028">
    <property type="entry name" value="ZINC_FINGER_C2H2_1"/>
    <property type="match status" value="1"/>
</dbReference>
<name>H6QPG5_PUCGT</name>
<evidence type="ECO:0000313" key="3">
    <source>
        <dbReference type="EMBL" id="EHS63863.1"/>
    </source>
</evidence>
<accession>H6QPG5</accession>
<sequence>MDDEADMNPPGFIQHETENGILYRCDVCGPKLMQEKQKVQHKRSDAHKKRVNDRDNFPLHHKSAVTPDERRVEAPIEDPVIDSLDFEPEQDTSPSLPNSPTTISMLLIQQLQQDKANEESSSEDQSSQINWKDWLEVELERIRGDLDLDDPRDEFDENEEDDIPGQEDQHEWTPFKSKMEFVGSILVGYTRNLLSRTLFDLIRVILNGLCQLKIPAWSTIRRSQKRIRAHFQMEVIMKDSVWGMPCAALSSRCALQQDLANPLVAPFIDFYPEDPQGCNQYKLSQSKKWLEMPSSLRTQMCVNNKKHFYIFEPVETYSNQILVPIFLYLINGELHAKCALPTLKRISHSKFQLEIKGDLTFNDPSLFLVHTKEFNKEYSEIKIDRDLLSTVCSNELYGMNNNISVKIDLPNPWRTKAGGKILRHVPISLYADDTSGNISKRWNKHLSFYFTLSGLPPNLSNQEFNCHFLATSNRAGVLELAEIIVDELNDLATNGFEAYDAAISEPVFVMTSVLFFLGDSPMHSEITNTPYPGSALNPCRICTLSAPSLAAKHRKDFMYKFLHLDRHGNVTRNRPRVWLETVKQTHKLFKVATEDTIAAFDTLSKEYGVKDWINEKFIEQQGIAEVKAKIDDLKANKFSRLFNPFLRLIGFDGCLDTPVEILHVFLLGVVKYLVHDFVGKLSEKQKDELEGRIESFNTSSLNMPKLQPKYLVSHVKSLIGKEFKIFLQAAPFILFPFMDEDQREILISLCTLSSYAFQTHINNMEDFQLNLRRHTANFLYRIIRVTAQWVNKPKFHILLHLADSIRRFGPATLFSTEKFESYNGVLRTASTHSNRICPGRDIAIKFANFHALRFSLSGGVSYNKNSQTATQSSPELLDFFRNTRSIQDSMGYDPTLSVLIPNYPFMKNIKLNKDDKVNSVRSGKYIGQVNSIWKSAASFFVHITKMKSSKMNAFYMMRGFEKTGETCSIMPKHNCHDGKCPIKKTKMVQAERQDTPVRVQQVCHTDSKHYILNSVSFHESEEHRHMNNLIFHQIDSEDVVEAMSEGHLTWKAHCQKTMPRKKKKVGKKWVDMTSEEEWGSSGDSE</sequence>
<dbReference type="OrthoDB" id="2501240at2759"/>
<evidence type="ECO:0000259" key="2">
    <source>
        <dbReference type="PROSITE" id="PS00028"/>
    </source>
</evidence>
<feature type="compositionally biased region" description="Acidic residues" evidence="1">
    <location>
        <begin position="75"/>
        <end position="90"/>
    </location>
</feature>
<evidence type="ECO:0000256" key="1">
    <source>
        <dbReference type="SAM" id="MobiDB-lite"/>
    </source>
</evidence>
<feature type="region of interest" description="Disordered" evidence="1">
    <location>
        <begin position="1063"/>
        <end position="1085"/>
    </location>
</feature>
<dbReference type="KEGG" id="pgr:PGTG_20845"/>
<feature type="compositionally biased region" description="Basic residues" evidence="1">
    <location>
        <begin position="39"/>
        <end position="51"/>
    </location>
</feature>
<protein>
    <recommendedName>
        <fullName evidence="2">C2H2-type domain-containing protein</fullName>
    </recommendedName>
</protein>
<dbReference type="EMBL" id="DS178265">
    <property type="protein sequence ID" value="EHS63863.1"/>
    <property type="molecule type" value="Genomic_DNA"/>
</dbReference>
<dbReference type="RefSeq" id="XP_003890558.1">
    <property type="nucleotide sequence ID" value="XM_003890509.1"/>
</dbReference>
<dbReference type="InterPro" id="IPR013087">
    <property type="entry name" value="Znf_C2H2_type"/>
</dbReference>
<evidence type="ECO:0000313" key="4">
    <source>
        <dbReference type="Proteomes" id="UP000008783"/>
    </source>
</evidence>
<dbReference type="Proteomes" id="UP000008783">
    <property type="component" value="Unassembled WGS sequence"/>
</dbReference>
<proteinExistence type="predicted"/>
<feature type="region of interest" description="Disordered" evidence="1">
    <location>
        <begin position="146"/>
        <end position="169"/>
    </location>
</feature>
<dbReference type="InParanoid" id="H6QPG5"/>
<reference evidence="4" key="1">
    <citation type="journal article" date="2011" name="Proc. Natl. Acad. Sci. U.S.A.">
        <title>Obligate biotrophy features unraveled by the genomic analysis of rust fungi.</title>
        <authorList>
            <person name="Duplessis S."/>
            <person name="Cuomo C.A."/>
            <person name="Lin Y.-C."/>
            <person name="Aerts A."/>
            <person name="Tisserant E."/>
            <person name="Veneault-Fourrey C."/>
            <person name="Joly D.L."/>
            <person name="Hacquard S."/>
            <person name="Amselem J."/>
            <person name="Cantarel B.L."/>
            <person name="Chiu R."/>
            <person name="Coutinho P.M."/>
            <person name="Feau N."/>
            <person name="Field M."/>
            <person name="Frey P."/>
            <person name="Gelhaye E."/>
            <person name="Goldberg J."/>
            <person name="Grabherr M.G."/>
            <person name="Kodira C.D."/>
            <person name="Kohler A."/>
            <person name="Kuees U."/>
            <person name="Lindquist E.A."/>
            <person name="Lucas S.M."/>
            <person name="Mago R."/>
            <person name="Mauceli E."/>
            <person name="Morin E."/>
            <person name="Murat C."/>
            <person name="Pangilinan J.L."/>
            <person name="Park R."/>
            <person name="Pearson M."/>
            <person name="Quesneville H."/>
            <person name="Rouhier N."/>
            <person name="Sakthikumar S."/>
            <person name="Salamov A.A."/>
            <person name="Schmutz J."/>
            <person name="Selles B."/>
            <person name="Shapiro H."/>
            <person name="Tanguay P."/>
            <person name="Tuskan G.A."/>
            <person name="Henrissat B."/>
            <person name="Van de Peer Y."/>
            <person name="Rouze P."/>
            <person name="Ellis J.G."/>
            <person name="Dodds P.N."/>
            <person name="Schein J.E."/>
            <person name="Zhong S."/>
            <person name="Hamelin R.C."/>
            <person name="Grigoriev I.V."/>
            <person name="Szabo L.J."/>
            <person name="Martin F."/>
        </authorList>
    </citation>
    <scope>NUCLEOTIDE SEQUENCE [LARGE SCALE GENOMIC DNA]</scope>
    <source>
        <strain evidence="4">CRL 75-36-700-3 / race SCCL</strain>
    </source>
</reference>
<feature type="compositionally biased region" description="Polar residues" evidence="1">
    <location>
        <begin position="91"/>
        <end position="101"/>
    </location>
</feature>
<feature type="region of interest" description="Disordered" evidence="1">
    <location>
        <begin position="35"/>
        <end position="101"/>
    </location>
</feature>
<dbReference type="PANTHER" id="PTHR31912:SF34">
    <property type="entry name" value="NOTOCHORD-RELATED PROTEIN"/>
    <property type="match status" value="1"/>
</dbReference>
<dbReference type="eggNOG" id="ENOG502SBYH">
    <property type="taxonomic scope" value="Eukaryota"/>
</dbReference>